<dbReference type="Pfam" id="PF04577">
    <property type="entry name" value="Glyco_transf_61"/>
    <property type="match status" value="1"/>
</dbReference>
<proteinExistence type="predicted"/>
<comment type="caution">
    <text evidence="2">The sequence shown here is derived from an EMBL/GenBank/DDBJ whole genome shotgun (WGS) entry which is preliminary data.</text>
</comment>
<evidence type="ECO:0000259" key="1">
    <source>
        <dbReference type="Pfam" id="PF04577"/>
    </source>
</evidence>
<protein>
    <submittedName>
        <fullName evidence="2">Glycosyltransferase family 61 protein</fullName>
    </submittedName>
</protein>
<dbReference type="InterPro" id="IPR049625">
    <property type="entry name" value="Glyco_transf_61_cat"/>
</dbReference>
<name>A0ABW0SBL6_9RHOB</name>
<keyword evidence="3" id="KW-1185">Reference proteome</keyword>
<sequence length="446" mass="49197">MADADLLGARTRLGLTGHGTLQERLAKGGARLSQRNGWVWVQVATMNWKRLRTPDLSQGAGPAAVVEAALVVPPPPAAPRHATMPAGILRPDGRFVHESVTWQHRTALNRRPPRPDGDLARLPGIWMFMGPLIPHFGHFIVESIARLGALDLLDRQIDGLVFIPRHNTRSGQALARYEPVLRLLGVRHRVLNLAKPTQVETLLIPPQGLGLGPMIAGSPELRRFVRAQAGRTIAARGAPRIYISRSRLGPDYQSILGEEVLEGLLRAEGYDIYHPQEHPIEDQIAAYKAATHVIALDGSPLHLLALVGHAGQKVAVIARREGHRDLDFVTQIRSFLGAEAQDHYHLRRQWQVSVSRDGNPRTWGEADFPALCASLREAGMISARSSWPELPASLIERQIRQIETIKGVSLRPGPRAARSGQAVRRPSPHVLRLERIVHRLSGLLRG</sequence>
<accession>A0ABW0SBL6</accession>
<evidence type="ECO:0000313" key="3">
    <source>
        <dbReference type="Proteomes" id="UP001596056"/>
    </source>
</evidence>
<dbReference type="RefSeq" id="WP_209839263.1">
    <property type="nucleotide sequence ID" value="NZ_JAGGJP010000004.1"/>
</dbReference>
<organism evidence="2 3">
    <name type="scientific">Rubellimicrobium aerolatum</name>
    <dbReference type="NCBI Taxonomy" id="490979"/>
    <lineage>
        <taxon>Bacteria</taxon>
        <taxon>Pseudomonadati</taxon>
        <taxon>Pseudomonadota</taxon>
        <taxon>Alphaproteobacteria</taxon>
        <taxon>Rhodobacterales</taxon>
        <taxon>Roseobacteraceae</taxon>
        <taxon>Rubellimicrobium</taxon>
    </lineage>
</organism>
<gene>
    <name evidence="2" type="ORF">ACFPOC_07525</name>
</gene>
<reference evidence="3" key="1">
    <citation type="journal article" date="2019" name="Int. J. Syst. Evol. Microbiol.">
        <title>The Global Catalogue of Microorganisms (GCM) 10K type strain sequencing project: providing services to taxonomists for standard genome sequencing and annotation.</title>
        <authorList>
            <consortium name="The Broad Institute Genomics Platform"/>
            <consortium name="The Broad Institute Genome Sequencing Center for Infectious Disease"/>
            <person name="Wu L."/>
            <person name="Ma J."/>
        </authorList>
    </citation>
    <scope>NUCLEOTIDE SEQUENCE [LARGE SCALE GENOMIC DNA]</scope>
    <source>
        <strain evidence="3">KACC 11588</strain>
    </source>
</reference>
<evidence type="ECO:0000313" key="2">
    <source>
        <dbReference type="EMBL" id="MFC5566270.1"/>
    </source>
</evidence>
<dbReference type="Proteomes" id="UP001596056">
    <property type="component" value="Unassembled WGS sequence"/>
</dbReference>
<feature type="domain" description="Glycosyltransferase 61 catalytic" evidence="1">
    <location>
        <begin position="136"/>
        <end position="303"/>
    </location>
</feature>
<dbReference type="EMBL" id="JBHSNA010000004">
    <property type="protein sequence ID" value="MFC5566270.1"/>
    <property type="molecule type" value="Genomic_DNA"/>
</dbReference>